<feature type="region of interest" description="Disordered" evidence="1">
    <location>
        <begin position="283"/>
        <end position="465"/>
    </location>
</feature>
<comment type="caution">
    <text evidence="2">The sequence shown here is derived from an EMBL/GenBank/DDBJ whole genome shotgun (WGS) entry which is preliminary data.</text>
</comment>
<sequence>MPLNTHSHTLIERPKGLAGYAPAKWCSVCGTTAVKKQVTSCLFTDCPNVCHKQCLIDLQADFDCDTVGELRKHHKIPDPVTYISTHIQNSSSSNVPASTSEEEELLNLDTRELINIIQSLRRDNRRYKLTLSYFDRTSKDLAENRDAVVTVLNFIDNIAATQTSLNNLTVNSIATTAKESNIDKDWQKLLTNNTVTRDWWNSDKPRRLQIHNTGTVNTGTQVHSPHTQHTPTLTITHNLQTPPLNTVTQVHSPDTQSSPTQTLTPNLQAPALNTLNTITQVHSPHTCSTSTQPLTSNIQPPSRNSSNNIKPNTPLAPLHTNTHNLQDTSKSNTNLTLPPPTKTGGTPATPPSNSTNQITVTNTNTHTSQSQSITTNNIGCQTQSPTDTHTSTRPIITQNQKQDRHKSHQTNPGQPSAAAKGDNPPRPTNTLSRKTYHFTNTNHNSHTTHKPPPLLPTPSHLPQDNRKSQRKYCYHCNRIGHTDNTCRWLTWCDFCNREGHSVQNCRSQRAQEQNQTLSHQLTVLVDTLSRHLKQSTGLQTNIGDLNHTYIIPHNPDIIATVETFLNPSIPNNFGKIKGYSAWHRRDRVHNTFGGIAVCFRDGLAVMALDINMEEHLELSFFKLWTRNMDTILLCVCYRPQWQGSDPINFIYGNLDSLLLQHSCKHFIMLGDLNQHLVERSFQELLTDYGLTNYVDFPTHISGSSLDPVITDLPEGVITCRPLGMVGSSDHTAVFTTITTSVERDKPVDRINWLWNRDGTSL</sequence>
<feature type="compositionally biased region" description="Polar residues" evidence="1">
    <location>
        <begin position="319"/>
        <end position="329"/>
    </location>
</feature>
<dbReference type="SUPFAM" id="SSF57756">
    <property type="entry name" value="Retrovirus zinc finger-like domains"/>
    <property type="match status" value="1"/>
</dbReference>
<dbReference type="SUPFAM" id="SSF56219">
    <property type="entry name" value="DNase I-like"/>
    <property type="match status" value="1"/>
</dbReference>
<dbReference type="InterPro" id="IPR036691">
    <property type="entry name" value="Endo/exonu/phosph_ase_sf"/>
</dbReference>
<accession>A0AAE1KX28</accession>
<keyword evidence="3" id="KW-1185">Reference proteome</keyword>
<dbReference type="Proteomes" id="UP001286313">
    <property type="component" value="Unassembled WGS sequence"/>
</dbReference>
<dbReference type="Gene3D" id="4.10.60.10">
    <property type="entry name" value="Zinc finger, CCHC-type"/>
    <property type="match status" value="1"/>
</dbReference>
<dbReference type="GO" id="GO:0008270">
    <property type="term" value="F:zinc ion binding"/>
    <property type="evidence" value="ECO:0007669"/>
    <property type="project" value="InterPro"/>
</dbReference>
<dbReference type="InterPro" id="IPR036875">
    <property type="entry name" value="Znf_CCHC_sf"/>
</dbReference>
<dbReference type="GO" id="GO:0003676">
    <property type="term" value="F:nucleic acid binding"/>
    <property type="evidence" value="ECO:0007669"/>
    <property type="project" value="InterPro"/>
</dbReference>
<organism evidence="2 3">
    <name type="scientific">Petrolisthes cinctipes</name>
    <name type="common">Flat porcelain crab</name>
    <dbReference type="NCBI Taxonomy" id="88211"/>
    <lineage>
        <taxon>Eukaryota</taxon>
        <taxon>Metazoa</taxon>
        <taxon>Ecdysozoa</taxon>
        <taxon>Arthropoda</taxon>
        <taxon>Crustacea</taxon>
        <taxon>Multicrustacea</taxon>
        <taxon>Malacostraca</taxon>
        <taxon>Eumalacostraca</taxon>
        <taxon>Eucarida</taxon>
        <taxon>Decapoda</taxon>
        <taxon>Pleocyemata</taxon>
        <taxon>Anomura</taxon>
        <taxon>Galatheoidea</taxon>
        <taxon>Porcellanidae</taxon>
        <taxon>Petrolisthes</taxon>
    </lineage>
</organism>
<feature type="region of interest" description="Disordered" evidence="1">
    <location>
        <begin position="236"/>
        <end position="266"/>
    </location>
</feature>
<evidence type="ECO:0008006" key="4">
    <source>
        <dbReference type="Google" id="ProtNLM"/>
    </source>
</evidence>
<feature type="compositionally biased region" description="Low complexity" evidence="1">
    <location>
        <begin position="330"/>
        <end position="378"/>
    </location>
</feature>
<protein>
    <recommendedName>
        <fullName evidence="4">CCHC-type domain-containing protein</fullName>
    </recommendedName>
</protein>
<evidence type="ECO:0000256" key="1">
    <source>
        <dbReference type="SAM" id="MobiDB-lite"/>
    </source>
</evidence>
<dbReference type="PANTHER" id="PTHR33776:SF4">
    <property type="entry name" value="ENDONUCLEASE_EXONUCLEASE_PHOSPHATASE DOMAIN-CONTAINING PROTEIN"/>
    <property type="match status" value="1"/>
</dbReference>
<dbReference type="EMBL" id="JAWQEG010000584">
    <property type="protein sequence ID" value="KAK3888129.1"/>
    <property type="molecule type" value="Genomic_DNA"/>
</dbReference>
<name>A0AAE1KX28_PETCI</name>
<evidence type="ECO:0000313" key="3">
    <source>
        <dbReference type="Proteomes" id="UP001286313"/>
    </source>
</evidence>
<dbReference type="PANTHER" id="PTHR33776">
    <property type="entry name" value="ENDO/EXONUCLEASE/PHOSPHATASE DOMAIN-CONTAINING PROTEIN"/>
    <property type="match status" value="1"/>
</dbReference>
<feature type="compositionally biased region" description="Polar residues" evidence="1">
    <location>
        <begin position="379"/>
        <end position="400"/>
    </location>
</feature>
<evidence type="ECO:0000313" key="2">
    <source>
        <dbReference type="EMBL" id="KAK3888129.1"/>
    </source>
</evidence>
<reference evidence="2" key="1">
    <citation type="submission" date="2023-10" db="EMBL/GenBank/DDBJ databases">
        <title>Genome assemblies of two species of porcelain crab, Petrolisthes cinctipes and Petrolisthes manimaculis (Anomura: Porcellanidae).</title>
        <authorList>
            <person name="Angst P."/>
        </authorList>
    </citation>
    <scope>NUCLEOTIDE SEQUENCE</scope>
    <source>
        <strain evidence="2">PB745_01</strain>
        <tissue evidence="2">Gill</tissue>
    </source>
</reference>
<dbReference type="AlphaFoldDB" id="A0AAE1KX28"/>
<gene>
    <name evidence="2" type="ORF">Pcinc_007774</name>
</gene>
<proteinExistence type="predicted"/>
<feature type="compositionally biased region" description="Polar residues" evidence="1">
    <location>
        <begin position="283"/>
        <end position="311"/>
    </location>
</feature>